<dbReference type="GeneID" id="18924030"/>
<feature type="region of interest" description="Disordered" evidence="1">
    <location>
        <begin position="146"/>
        <end position="246"/>
    </location>
</feature>
<dbReference type="HOGENOM" id="CLU_067132_0_1_1"/>
<dbReference type="OrthoDB" id="73491at2759"/>
<gene>
    <name evidence="3" type="ORF">MELLADRAFT_110288</name>
</gene>
<dbReference type="PANTHER" id="PTHR46370">
    <property type="entry name" value="GPALPP MOTIFS-CONTAINING PROTEIN 1"/>
    <property type="match status" value="1"/>
</dbReference>
<feature type="compositionally biased region" description="Basic and acidic residues" evidence="1">
    <location>
        <begin position="222"/>
        <end position="240"/>
    </location>
</feature>
<accession>F4RZA2</accession>
<dbReference type="PANTHER" id="PTHR46370:SF1">
    <property type="entry name" value="GPALPP MOTIFS-CONTAINING PROTEIN 1"/>
    <property type="match status" value="1"/>
</dbReference>
<dbReference type="InterPro" id="IPR046331">
    <property type="entry name" value="GPAM1-like"/>
</dbReference>
<dbReference type="KEGG" id="mlr:MELLADRAFT_110288"/>
<dbReference type="eggNOG" id="KOG4188">
    <property type="taxonomic scope" value="Eukaryota"/>
</dbReference>
<dbReference type="EMBL" id="GL883132">
    <property type="protein sequence ID" value="EGG02189.1"/>
    <property type="molecule type" value="Genomic_DNA"/>
</dbReference>
<evidence type="ECO:0000313" key="3">
    <source>
        <dbReference type="EMBL" id="EGG02189.1"/>
    </source>
</evidence>
<reference evidence="4" key="1">
    <citation type="journal article" date="2011" name="Proc. Natl. Acad. Sci. U.S.A.">
        <title>Obligate biotrophy features unraveled by the genomic analysis of rust fungi.</title>
        <authorList>
            <person name="Duplessis S."/>
            <person name="Cuomo C.A."/>
            <person name="Lin Y.-C."/>
            <person name="Aerts A."/>
            <person name="Tisserant E."/>
            <person name="Veneault-Fourrey C."/>
            <person name="Joly D.L."/>
            <person name="Hacquard S."/>
            <person name="Amselem J."/>
            <person name="Cantarel B.L."/>
            <person name="Chiu R."/>
            <person name="Coutinho P.M."/>
            <person name="Feau N."/>
            <person name="Field M."/>
            <person name="Frey P."/>
            <person name="Gelhaye E."/>
            <person name="Goldberg J."/>
            <person name="Grabherr M.G."/>
            <person name="Kodira C.D."/>
            <person name="Kohler A."/>
            <person name="Kuees U."/>
            <person name="Lindquist E.A."/>
            <person name="Lucas S.M."/>
            <person name="Mago R."/>
            <person name="Mauceli E."/>
            <person name="Morin E."/>
            <person name="Murat C."/>
            <person name="Pangilinan J.L."/>
            <person name="Park R."/>
            <person name="Pearson M."/>
            <person name="Quesneville H."/>
            <person name="Rouhier N."/>
            <person name="Sakthikumar S."/>
            <person name="Salamov A.A."/>
            <person name="Schmutz J."/>
            <person name="Selles B."/>
            <person name="Shapiro H."/>
            <person name="Tanguay P."/>
            <person name="Tuskan G.A."/>
            <person name="Henrissat B."/>
            <person name="Van de Peer Y."/>
            <person name="Rouze P."/>
            <person name="Ellis J.G."/>
            <person name="Dodds P.N."/>
            <person name="Schein J.E."/>
            <person name="Zhong S."/>
            <person name="Hamelin R.C."/>
            <person name="Grigoriev I.V."/>
            <person name="Szabo L.J."/>
            <person name="Martin F."/>
        </authorList>
    </citation>
    <scope>NUCLEOTIDE SEQUENCE [LARGE SCALE GENOMIC DNA]</scope>
    <source>
        <strain evidence="4">98AG31 / pathotype 3-4-7</strain>
    </source>
</reference>
<dbReference type="VEuPathDB" id="FungiDB:MELLADRAFT_110288"/>
<feature type="domain" description="DUF3752" evidence="2">
    <location>
        <begin position="130"/>
        <end position="198"/>
    </location>
</feature>
<organism evidence="4">
    <name type="scientific">Melampsora larici-populina (strain 98AG31 / pathotype 3-4-7)</name>
    <name type="common">Poplar leaf rust fungus</name>
    <dbReference type="NCBI Taxonomy" id="747676"/>
    <lineage>
        <taxon>Eukaryota</taxon>
        <taxon>Fungi</taxon>
        <taxon>Dikarya</taxon>
        <taxon>Basidiomycota</taxon>
        <taxon>Pucciniomycotina</taxon>
        <taxon>Pucciniomycetes</taxon>
        <taxon>Pucciniales</taxon>
        <taxon>Melampsoraceae</taxon>
        <taxon>Melampsora</taxon>
    </lineage>
</organism>
<dbReference type="Pfam" id="PF12572">
    <property type="entry name" value="DUF3752"/>
    <property type="match status" value="1"/>
</dbReference>
<keyword evidence="4" id="KW-1185">Reference proteome</keyword>
<dbReference type="InParanoid" id="F4RZA2"/>
<dbReference type="AlphaFoldDB" id="F4RZA2"/>
<feature type="compositionally biased region" description="Basic and acidic residues" evidence="1">
    <location>
        <begin position="175"/>
        <end position="192"/>
    </location>
</feature>
<feature type="compositionally biased region" description="Polar residues" evidence="1">
    <location>
        <begin position="11"/>
        <end position="26"/>
    </location>
</feature>
<dbReference type="Proteomes" id="UP000001072">
    <property type="component" value="Unassembled WGS sequence"/>
</dbReference>
<dbReference type="InterPro" id="IPR022226">
    <property type="entry name" value="DUF3752"/>
</dbReference>
<proteinExistence type="predicted"/>
<dbReference type="RefSeq" id="XP_007414446.1">
    <property type="nucleotide sequence ID" value="XM_007414384.1"/>
</dbReference>
<sequence length="274" mass="30287">MSNPVAGPSIPSHQMTSSNNKPNNDQSDSDDDFMPELPPEFKALDKPIGPIGPSLPPGFDRSSQNTKHDEDSEEDDGVTGPMPLPSYLIQHNDETEGVRALREREERQAEKDRIERESKVLKREEWMLVPPKELDLPASIDPTKIKSRGFKQTSKPHSGTVERQGGTGSLWTETPVERTQRLEDEAMGKLEGQKTSPKKSIRSSSLLDLHNKASSNISKSKSKAEKEKDKKEAVVWDHDSMMGLGGKLMGEKQKADMIRDAKGLGGRFGGGSFL</sequence>
<protein>
    <recommendedName>
        <fullName evidence="2">DUF3752 domain-containing protein</fullName>
    </recommendedName>
</protein>
<evidence type="ECO:0000259" key="2">
    <source>
        <dbReference type="Pfam" id="PF12572"/>
    </source>
</evidence>
<evidence type="ECO:0000313" key="4">
    <source>
        <dbReference type="Proteomes" id="UP000001072"/>
    </source>
</evidence>
<evidence type="ECO:0000256" key="1">
    <source>
        <dbReference type="SAM" id="MobiDB-lite"/>
    </source>
</evidence>
<name>F4RZA2_MELLP</name>
<feature type="region of interest" description="Disordered" evidence="1">
    <location>
        <begin position="1"/>
        <end position="122"/>
    </location>
</feature>
<feature type="compositionally biased region" description="Basic and acidic residues" evidence="1">
    <location>
        <begin position="91"/>
        <end position="122"/>
    </location>
</feature>